<comment type="caution">
    <text evidence="1">The sequence shown here is derived from an EMBL/GenBank/DDBJ whole genome shotgun (WGS) entry which is preliminary data.</text>
</comment>
<dbReference type="Proteomes" id="UP000299102">
    <property type="component" value="Unassembled WGS sequence"/>
</dbReference>
<protein>
    <submittedName>
        <fullName evidence="1">Uncharacterized protein</fullName>
    </submittedName>
</protein>
<accession>A0A4C1TWB5</accession>
<evidence type="ECO:0000313" key="1">
    <source>
        <dbReference type="EMBL" id="GBP18307.1"/>
    </source>
</evidence>
<sequence>MRANEYGLFTESRSARGARSRRVIAHVDDSAQIGEPLSEIVSRRLGNIKRDEPPLLSATKWRVQLCLATYNQNLYSQTRRNLAYRIKPSVRDVITAFVTTPNDSRWPAQNQCGGAYNVHWAPQSEVKRLWERIVR</sequence>
<dbReference type="EMBL" id="BGZK01000095">
    <property type="protein sequence ID" value="GBP18307.1"/>
    <property type="molecule type" value="Genomic_DNA"/>
</dbReference>
<evidence type="ECO:0000313" key="2">
    <source>
        <dbReference type="Proteomes" id="UP000299102"/>
    </source>
</evidence>
<reference evidence="1 2" key="1">
    <citation type="journal article" date="2019" name="Commun. Biol.">
        <title>The bagworm genome reveals a unique fibroin gene that provides high tensile strength.</title>
        <authorList>
            <person name="Kono N."/>
            <person name="Nakamura H."/>
            <person name="Ohtoshi R."/>
            <person name="Tomita M."/>
            <person name="Numata K."/>
            <person name="Arakawa K."/>
        </authorList>
    </citation>
    <scope>NUCLEOTIDE SEQUENCE [LARGE SCALE GENOMIC DNA]</scope>
</reference>
<proteinExistence type="predicted"/>
<dbReference type="AlphaFoldDB" id="A0A4C1TWB5"/>
<keyword evidence="2" id="KW-1185">Reference proteome</keyword>
<name>A0A4C1TWB5_EUMVA</name>
<organism evidence="1 2">
    <name type="scientific">Eumeta variegata</name>
    <name type="common">Bagworm moth</name>
    <name type="synonym">Eumeta japonica</name>
    <dbReference type="NCBI Taxonomy" id="151549"/>
    <lineage>
        <taxon>Eukaryota</taxon>
        <taxon>Metazoa</taxon>
        <taxon>Ecdysozoa</taxon>
        <taxon>Arthropoda</taxon>
        <taxon>Hexapoda</taxon>
        <taxon>Insecta</taxon>
        <taxon>Pterygota</taxon>
        <taxon>Neoptera</taxon>
        <taxon>Endopterygota</taxon>
        <taxon>Lepidoptera</taxon>
        <taxon>Glossata</taxon>
        <taxon>Ditrysia</taxon>
        <taxon>Tineoidea</taxon>
        <taxon>Psychidae</taxon>
        <taxon>Oiketicinae</taxon>
        <taxon>Eumeta</taxon>
    </lineage>
</organism>
<gene>
    <name evidence="1" type="ORF">EVAR_9153_1</name>
</gene>